<dbReference type="GO" id="GO:0016020">
    <property type="term" value="C:membrane"/>
    <property type="evidence" value="ECO:0007669"/>
    <property type="project" value="UniProtKB-SubCell"/>
</dbReference>
<evidence type="ECO:0008006" key="12">
    <source>
        <dbReference type="Google" id="ProtNLM"/>
    </source>
</evidence>
<dbReference type="Pfam" id="PF01757">
    <property type="entry name" value="Acyl_transf_3"/>
    <property type="match status" value="1"/>
</dbReference>
<dbReference type="InterPro" id="IPR014756">
    <property type="entry name" value="Ig_E-set"/>
</dbReference>
<keyword evidence="4 8" id="KW-0472">Membrane</keyword>
<keyword evidence="5" id="KW-1015">Disulfide bond</keyword>
<evidence type="ECO:0000256" key="7">
    <source>
        <dbReference type="SAM" id="MobiDB-lite"/>
    </source>
</evidence>
<dbReference type="PROSITE" id="PS50923">
    <property type="entry name" value="SUSHI"/>
    <property type="match status" value="1"/>
</dbReference>
<evidence type="ECO:0000256" key="5">
    <source>
        <dbReference type="ARBA" id="ARBA00023157"/>
    </source>
</evidence>
<dbReference type="PROSITE" id="PS50856">
    <property type="entry name" value="AMOP"/>
    <property type="match status" value="1"/>
</dbReference>
<dbReference type="SUPFAM" id="SSF81296">
    <property type="entry name" value="E set domains"/>
    <property type="match status" value="1"/>
</dbReference>
<dbReference type="SMART" id="SM00032">
    <property type="entry name" value="CCP"/>
    <property type="match status" value="1"/>
</dbReference>
<comment type="subcellular location">
    <subcellularLocation>
        <location evidence="1">Membrane</location>
    </subcellularLocation>
</comment>
<evidence type="ECO:0000313" key="11">
    <source>
        <dbReference type="Proteomes" id="UP000466442"/>
    </source>
</evidence>
<dbReference type="PROSITE" id="PS51233">
    <property type="entry name" value="VWFD"/>
    <property type="match status" value="1"/>
</dbReference>
<dbReference type="Gene3D" id="2.60.40.10">
    <property type="entry name" value="Immunoglobulins"/>
    <property type="match status" value="1"/>
</dbReference>
<dbReference type="InterPro" id="IPR013783">
    <property type="entry name" value="Ig-like_fold"/>
</dbReference>
<feature type="chain" id="PRO_5043792370" description="Sushi domain-containing protein" evidence="9">
    <location>
        <begin position="19"/>
        <end position="1974"/>
    </location>
</feature>
<dbReference type="InterPro" id="IPR001846">
    <property type="entry name" value="VWF_type-D"/>
</dbReference>
<dbReference type="SMART" id="SM00723">
    <property type="entry name" value="AMOP"/>
    <property type="match status" value="1"/>
</dbReference>
<dbReference type="InterPro" id="IPR035976">
    <property type="entry name" value="Sushi/SCR/CCP_sf"/>
</dbReference>
<feature type="compositionally biased region" description="Low complexity" evidence="7">
    <location>
        <begin position="830"/>
        <end position="846"/>
    </location>
</feature>
<feature type="transmembrane region" description="Helical" evidence="8">
    <location>
        <begin position="423"/>
        <end position="445"/>
    </location>
</feature>
<evidence type="ECO:0000256" key="6">
    <source>
        <dbReference type="PROSITE-ProRule" id="PRU00302"/>
    </source>
</evidence>
<accession>A0A6A4KJU6</accession>
<evidence type="ECO:0000256" key="3">
    <source>
        <dbReference type="ARBA" id="ARBA00022989"/>
    </source>
</evidence>
<feature type="compositionally biased region" description="Polar residues" evidence="7">
    <location>
        <begin position="799"/>
        <end position="814"/>
    </location>
</feature>
<dbReference type="PANTHER" id="PTHR13802">
    <property type="entry name" value="MUCIN 4-RELATED"/>
    <property type="match status" value="1"/>
</dbReference>
<feature type="compositionally biased region" description="Basic and acidic residues" evidence="7">
    <location>
        <begin position="1934"/>
        <end position="1943"/>
    </location>
</feature>
<proteinExistence type="predicted"/>
<dbReference type="Gene3D" id="2.10.70.10">
    <property type="entry name" value="Complement Module, domain 1"/>
    <property type="match status" value="1"/>
</dbReference>
<feature type="signal peptide" evidence="9">
    <location>
        <begin position="1"/>
        <end position="18"/>
    </location>
</feature>
<keyword evidence="6" id="KW-0768">Sushi</keyword>
<dbReference type="InterPro" id="IPR002656">
    <property type="entry name" value="Acyl_transf_3_dom"/>
</dbReference>
<dbReference type="CDD" id="cd00033">
    <property type="entry name" value="CCP"/>
    <property type="match status" value="1"/>
</dbReference>
<evidence type="ECO:0000256" key="8">
    <source>
        <dbReference type="SAM" id="Phobius"/>
    </source>
</evidence>
<dbReference type="Pfam" id="PF01833">
    <property type="entry name" value="TIG"/>
    <property type="match status" value="1"/>
</dbReference>
<reference evidence="10" key="1">
    <citation type="journal article" date="2021" name="Mol. Ecol. Resour.">
        <title>Apolygus lucorum genome provides insights into omnivorousness and mesophyll feeding.</title>
        <authorList>
            <person name="Liu Y."/>
            <person name="Liu H."/>
            <person name="Wang H."/>
            <person name="Huang T."/>
            <person name="Liu B."/>
            <person name="Yang B."/>
            <person name="Yin L."/>
            <person name="Li B."/>
            <person name="Zhang Y."/>
            <person name="Zhang S."/>
            <person name="Jiang F."/>
            <person name="Zhang X."/>
            <person name="Ren Y."/>
            <person name="Wang B."/>
            <person name="Wang S."/>
            <person name="Lu Y."/>
            <person name="Wu K."/>
            <person name="Fan W."/>
            <person name="Wang G."/>
        </authorList>
    </citation>
    <scope>NUCLEOTIDE SEQUENCE</scope>
    <source>
        <strain evidence="10">12Hb</strain>
    </source>
</reference>
<feature type="transmembrane region" description="Helical" evidence="8">
    <location>
        <begin position="190"/>
        <end position="209"/>
    </location>
</feature>
<keyword evidence="11" id="KW-1185">Reference proteome</keyword>
<dbReference type="Proteomes" id="UP000466442">
    <property type="component" value="Linkage Group LG1"/>
</dbReference>
<evidence type="ECO:0000256" key="9">
    <source>
        <dbReference type="SAM" id="SignalP"/>
    </source>
</evidence>
<evidence type="ECO:0000256" key="4">
    <source>
        <dbReference type="ARBA" id="ARBA00023136"/>
    </source>
</evidence>
<feature type="compositionally biased region" description="Polar residues" evidence="7">
    <location>
        <begin position="656"/>
        <end position="671"/>
    </location>
</feature>
<dbReference type="Pfam" id="PF20146">
    <property type="entry name" value="NRF"/>
    <property type="match status" value="1"/>
</dbReference>
<dbReference type="SMART" id="SM00216">
    <property type="entry name" value="VWD"/>
    <property type="match status" value="1"/>
</dbReference>
<dbReference type="InterPro" id="IPR000436">
    <property type="entry name" value="Sushi_SCR_CCP_dom"/>
</dbReference>
<dbReference type="OrthoDB" id="6051552at2759"/>
<evidence type="ECO:0000256" key="2">
    <source>
        <dbReference type="ARBA" id="ARBA00022692"/>
    </source>
</evidence>
<sequence length="1974" mass="223583">MHRCLAIILATLFVSIDGLDYKRYYGNSLLNFLNSPWRFEEGTSPLTLVFNGLEDKLDPNKTCHRDLMLFQASLRNSDEWAVRMADSSGGFLPGALAGNLVNLGSFDECLTPGTGGLPGKYCWLQIYLEGGVHQNSSFVPHNVPIRHSLCVPQTCGPPHVQELIRGFAASNTSIAVTCQENFPFWGPWEIFGTVFFSTLFLAIILSTIYDKLIAGDYEGYNGLWCSFSLIRNVKTLTTTQSNKFSSIDGLRVISQSVVIIYHTWRDVLKNEVPVYNKFDLNKIVRSWGGITIGSSPFVVDTFTVIGGFLVMYSILAKDGKKIDVTHHLINRFMRVYPPYAVGLVLMLTLAGVICDGPLCESVIYKRQATCREVWWTNALCIQNIYPGIMKSCMSHTWYVAADLQLFVFLSPLIILGLKESKRTTIWTIIGVTCSTVILIFILTVAKELRTENILFESAADAQEYYDLLYSEPYSRIGPWGIGLLFGVLMDNQKKNKLTLKKEYVILMWVLCGTALVSMPLADYPFQQEDYVYNSVEAGLYNCLSKPFWSLGICWIIFACSAGYAGPINCFLSSRLFQLMGKLSYSAYLIHKIVVNLYFSSLRSPIYISLFQQMTLMLGLIVQSFLASFIFYLIAEIPFLHITKFILQRERPRSRPEQTGNVNVQESTDSRPSTFDALELGSTRLSQFYPDQNQNLNDSLKPLKRRGETTGGVRQFYRSRAKCRGGMTASGFWCLGVLFVVLGCRAEAPLVTPNLSFLDVVTDVEGTHRLSKRQQPYPYNPRLPVQRVPIGAVQRPGGNRFQSQGSYPTGTNSGAGSYLPPSYNPGSGSFNPYGNNPNTYNDPNNAPWDDGRTGPPTIPINDGSIYTITSERLANIRKPLMYWFFDKGGDSGNGDYQTDIHASNTQVHKNFNFQLPFFGFRFNYTRISLNGYLEFSDPPELLTYPLQFPSPGWPKVRDPSFIGIWYSKCRISPIRDPNRHTPGIYFRMERDLWGRTDRFGIEFRERLKWDLREGIVGSDSFDPKHAAVITWKNVTFSGGNDASISRVNTFQLVLATNEVITYAMFNYDELQWTSHTEAGGDPTTGEGGTPAFVGFNAGNGTRSFVYEPFSQDAAIRNLKLHGWGNGKAGRHFFRIDEQILIGNCNKDIAKASLNLHYAPESGNMLGGTIVNITGPCFTATDDIVCRFDYSSVKGTVIDSNRAVCVQPYLNAEGYIPFEISINSGFYTWKGKYFVETPATAEEKITFNDDSVHQTNPKQIIINWNKNNLTTNLAASVQISIYGYKEVTTQPQFMFIDLLETGVTNTGYYTIDPSNYRNRNNVYDFDSIMFGFIQINLTVPTTYNSLTITPVIWSRPIPLGWYFAPQYERIYGAKWPHALCDKWLMYDRYLKNFAADVSSCPCKLEQALNDKGRYQPDPECDQITNRKCFYHKGARHCVQTGSPNIDGSEQQCCYDKNNYLMLSYDQMWGSSPKRSHNLGYLPWNEANKVPTLSQWFHDIIPTYMCCMWQQEQSVGCEALRFERRPSQDCVGYQAPYVGTVFGDPHFITFDNLEYTFNGQGEFVLVRSDSEKYKLDVQGRFERIPPNIFGESEATLLTSVAATVNNSAIIEVRLRPRFARWRYSLDVFADSRRIYFDRPALRSQHFRGVTVYQASRVLNQSEVVIMFDSGVGVEVVENRGYMAARVYLPWTYINQTRGLLGNWSFDKSDDFTLPDGSIVNIGNLNDFEAIHRQFGLKWILEDKVTNRGRALFVQDNGRKASFYTNISFVPEFRKSPQEILPANRQQDVKIAEDLCAESYQCRYDYAVSLNKDLASWTLDYFSTFTAISEKASQRVISCGVLETPQYGRKSNFFFIPGTKVVFECNQNYILVGDQKRVCSPQGKWEPPEYGYTECLPEEEYSMISIGLTTGIIAAVVIPLTLIIVCVVFHLVRRRDKEADQERRERLATSFSPRQASPAADPAGEAMLRSQSRETELS</sequence>
<dbReference type="InterPro" id="IPR003886">
    <property type="entry name" value="NIDO_dom"/>
</dbReference>
<feature type="transmembrane region" description="Helical" evidence="8">
    <location>
        <begin position="615"/>
        <end position="634"/>
    </location>
</feature>
<gene>
    <name evidence="10" type="ORF">GE061_001023</name>
</gene>
<dbReference type="GO" id="GO:0007160">
    <property type="term" value="P:cell-matrix adhesion"/>
    <property type="evidence" value="ECO:0007669"/>
    <property type="project" value="InterPro"/>
</dbReference>
<organism evidence="10 11">
    <name type="scientific">Apolygus lucorum</name>
    <name type="common">Small green plant bug</name>
    <name type="synonym">Lygocoris lucorum</name>
    <dbReference type="NCBI Taxonomy" id="248454"/>
    <lineage>
        <taxon>Eukaryota</taxon>
        <taxon>Metazoa</taxon>
        <taxon>Ecdysozoa</taxon>
        <taxon>Arthropoda</taxon>
        <taxon>Hexapoda</taxon>
        <taxon>Insecta</taxon>
        <taxon>Pterygota</taxon>
        <taxon>Neoptera</taxon>
        <taxon>Paraneoptera</taxon>
        <taxon>Hemiptera</taxon>
        <taxon>Heteroptera</taxon>
        <taxon>Panheteroptera</taxon>
        <taxon>Cimicomorpha</taxon>
        <taxon>Miridae</taxon>
        <taxon>Mirini</taxon>
        <taxon>Apolygus</taxon>
    </lineage>
</organism>
<evidence type="ECO:0000256" key="1">
    <source>
        <dbReference type="ARBA" id="ARBA00004370"/>
    </source>
</evidence>
<feature type="transmembrane region" description="Helical" evidence="8">
    <location>
        <begin position="1899"/>
        <end position="1928"/>
    </location>
</feature>
<feature type="region of interest" description="Disordered" evidence="7">
    <location>
        <begin position="793"/>
        <end position="851"/>
    </location>
</feature>
<dbReference type="GO" id="GO:0048468">
    <property type="term" value="P:cell development"/>
    <property type="evidence" value="ECO:0007669"/>
    <property type="project" value="UniProtKB-ARBA"/>
</dbReference>
<feature type="transmembrane region" description="Helical" evidence="8">
    <location>
        <begin position="503"/>
        <end position="521"/>
    </location>
</feature>
<name>A0A6A4KJU6_APOLU</name>
<keyword evidence="2 8" id="KW-0812">Transmembrane</keyword>
<feature type="region of interest" description="Disordered" evidence="7">
    <location>
        <begin position="1934"/>
        <end position="1974"/>
    </location>
</feature>
<dbReference type="EMBL" id="WIXP02000001">
    <property type="protein sequence ID" value="KAF6216677.1"/>
    <property type="molecule type" value="Genomic_DNA"/>
</dbReference>
<dbReference type="Pfam" id="PF00094">
    <property type="entry name" value="VWD"/>
    <property type="match status" value="1"/>
</dbReference>
<dbReference type="InterPro" id="IPR002909">
    <property type="entry name" value="IPT_dom"/>
</dbReference>
<dbReference type="Pfam" id="PF03782">
    <property type="entry name" value="AMOP"/>
    <property type="match status" value="1"/>
</dbReference>
<feature type="transmembrane region" description="Helical" evidence="8">
    <location>
        <begin position="397"/>
        <end position="417"/>
    </location>
</feature>
<evidence type="ECO:0000313" key="10">
    <source>
        <dbReference type="EMBL" id="KAF6216677.1"/>
    </source>
</evidence>
<feature type="region of interest" description="Disordered" evidence="7">
    <location>
        <begin position="652"/>
        <end position="671"/>
    </location>
</feature>
<dbReference type="SUPFAM" id="SSF57535">
    <property type="entry name" value="Complement control module/SCR domain"/>
    <property type="match status" value="1"/>
</dbReference>
<keyword evidence="9" id="KW-0732">Signal</keyword>
<feature type="transmembrane region" description="Helical" evidence="8">
    <location>
        <begin position="547"/>
        <end position="571"/>
    </location>
</feature>
<comment type="caution">
    <text evidence="6">Lacks conserved residue(s) required for the propagation of feature annotation.</text>
</comment>
<dbReference type="InterPro" id="IPR006621">
    <property type="entry name" value="Nose-resist-to-fluoxetine_N"/>
</dbReference>
<dbReference type="SMART" id="SM00539">
    <property type="entry name" value="NIDO"/>
    <property type="match status" value="1"/>
</dbReference>
<keyword evidence="3 8" id="KW-1133">Transmembrane helix</keyword>
<dbReference type="InterPro" id="IPR051495">
    <property type="entry name" value="Epithelial_Barrier/Signaling"/>
</dbReference>
<dbReference type="GO" id="GO:0016747">
    <property type="term" value="F:acyltransferase activity, transferring groups other than amino-acyl groups"/>
    <property type="evidence" value="ECO:0007669"/>
    <property type="project" value="InterPro"/>
</dbReference>
<dbReference type="PANTHER" id="PTHR13802:SF52">
    <property type="entry name" value="MUCIN-4"/>
    <property type="match status" value="1"/>
</dbReference>
<feature type="transmembrane region" description="Helical" evidence="8">
    <location>
        <begin position="297"/>
        <end position="316"/>
    </location>
</feature>
<dbReference type="Pfam" id="PF00084">
    <property type="entry name" value="Sushi"/>
    <property type="match status" value="1"/>
</dbReference>
<dbReference type="GO" id="GO:0048731">
    <property type="term" value="P:system development"/>
    <property type="evidence" value="ECO:0007669"/>
    <property type="project" value="UniProtKB-ARBA"/>
</dbReference>
<dbReference type="InterPro" id="IPR005533">
    <property type="entry name" value="AMOP_dom"/>
</dbReference>
<dbReference type="Pfam" id="PF06119">
    <property type="entry name" value="NIDO"/>
    <property type="match status" value="1"/>
</dbReference>
<dbReference type="SMART" id="SM00703">
    <property type="entry name" value="NRF"/>
    <property type="match status" value="1"/>
</dbReference>
<feature type="transmembrane region" description="Helical" evidence="8">
    <location>
        <begin position="336"/>
        <end position="358"/>
    </location>
</feature>
<comment type="caution">
    <text evidence="10">The sequence shown here is derived from an EMBL/GenBank/DDBJ whole genome shotgun (WGS) entry which is preliminary data.</text>
</comment>
<protein>
    <recommendedName>
        <fullName evidence="12">Sushi domain-containing protein</fullName>
    </recommendedName>
</protein>
<dbReference type="PROSITE" id="PS51220">
    <property type="entry name" value="NIDO"/>
    <property type="match status" value="1"/>
</dbReference>